<dbReference type="GO" id="GO:0005829">
    <property type="term" value="C:cytosol"/>
    <property type="evidence" value="ECO:0007669"/>
    <property type="project" value="TreeGrafter"/>
</dbReference>
<dbReference type="GO" id="GO:0008270">
    <property type="term" value="F:zinc ion binding"/>
    <property type="evidence" value="ECO:0007669"/>
    <property type="project" value="TreeGrafter"/>
</dbReference>
<dbReference type="Gene3D" id="3.30.460.10">
    <property type="entry name" value="Beta Polymerase, domain 2"/>
    <property type="match status" value="1"/>
</dbReference>
<evidence type="ECO:0000256" key="14">
    <source>
        <dbReference type="ARBA" id="ARBA00023053"/>
    </source>
</evidence>
<gene>
    <name evidence="26" type="ORF">HSCHL_1536</name>
    <name evidence="25" type="ORF">SA87_12100</name>
</gene>
<dbReference type="SMART" id="SM00278">
    <property type="entry name" value="HhH1"/>
    <property type="match status" value="3"/>
</dbReference>
<dbReference type="SUPFAM" id="SSF89550">
    <property type="entry name" value="PHP domain-like"/>
    <property type="match status" value="1"/>
</dbReference>
<dbReference type="SUPFAM" id="SSF81301">
    <property type="entry name" value="Nucleotidyltransferase"/>
    <property type="match status" value="1"/>
</dbReference>
<evidence type="ECO:0000256" key="1">
    <source>
        <dbReference type="ARBA" id="ARBA00001946"/>
    </source>
</evidence>
<evidence type="ECO:0000313" key="28">
    <source>
        <dbReference type="Proteomes" id="UP000244180"/>
    </source>
</evidence>
<keyword evidence="11" id="KW-0227">DNA damage</keyword>
<dbReference type="InterPro" id="IPR003141">
    <property type="entry name" value="Pol/His_phosphatase_N"/>
</dbReference>
<dbReference type="Pfam" id="PF14716">
    <property type="entry name" value="HHH_8"/>
    <property type="match status" value="1"/>
</dbReference>
<dbReference type="PANTHER" id="PTHR36928">
    <property type="entry name" value="PHOSPHATASE YCDX-RELATED"/>
    <property type="match status" value="1"/>
</dbReference>
<keyword evidence="9" id="KW-0548">Nucleotidyltransferase</keyword>
<dbReference type="PRINTS" id="PR00870">
    <property type="entry name" value="DNAPOLXBETA"/>
</dbReference>
<dbReference type="STRING" id="1484.SA87_12100"/>
<evidence type="ECO:0000256" key="6">
    <source>
        <dbReference type="ARBA" id="ARBA00022481"/>
    </source>
</evidence>
<evidence type="ECO:0000313" key="26">
    <source>
        <dbReference type="EMBL" id="PTQ51064.1"/>
    </source>
</evidence>
<evidence type="ECO:0000256" key="3">
    <source>
        <dbReference type="ARBA" id="ARBA00012417"/>
    </source>
</evidence>
<dbReference type="EMBL" id="PEBV01000051">
    <property type="protein sequence ID" value="PTQ51064.1"/>
    <property type="molecule type" value="Genomic_DNA"/>
</dbReference>
<dbReference type="SUPFAM" id="SSF47802">
    <property type="entry name" value="DNA polymerase beta, N-terminal domain-like"/>
    <property type="match status" value="1"/>
</dbReference>
<dbReference type="InterPro" id="IPR002054">
    <property type="entry name" value="DNA-dir_DNA_pol_X"/>
</dbReference>
<dbReference type="EC" id="4.2.99.18" evidence="4"/>
<dbReference type="Pfam" id="PF14520">
    <property type="entry name" value="HHH_5"/>
    <property type="match status" value="1"/>
</dbReference>
<dbReference type="InterPro" id="IPR029398">
    <property type="entry name" value="PolB_thumb"/>
</dbReference>
<keyword evidence="6" id="KW-0488">Methylation</keyword>
<evidence type="ECO:0000313" key="27">
    <source>
        <dbReference type="Proteomes" id="UP000243024"/>
    </source>
</evidence>
<feature type="domain" description="Polymerase/histidinol phosphatase N-terminal" evidence="23">
    <location>
        <begin position="344"/>
        <end position="428"/>
    </location>
</feature>
<comment type="cofactor">
    <cofactor evidence="1">
        <name>Mg(2+)</name>
        <dbReference type="ChEBI" id="CHEBI:18420"/>
    </cofactor>
</comment>
<comment type="catalytic activity">
    <reaction evidence="18">
        <text>2'-deoxyribonucleotide-(2'-deoxyribose 5'-phosphate)-2'-deoxyribonucleotide-DNA = a 3'-end 2'-deoxyribonucleotide-(2,3-dehydro-2,3-deoxyribose 5'-phosphate)-DNA + a 5'-end 5'-phospho-2'-deoxyribonucleoside-DNA + H(+)</text>
        <dbReference type="Rhea" id="RHEA:66592"/>
        <dbReference type="Rhea" id="RHEA-COMP:13180"/>
        <dbReference type="Rhea" id="RHEA-COMP:16897"/>
        <dbReference type="Rhea" id="RHEA-COMP:17067"/>
        <dbReference type="ChEBI" id="CHEBI:15378"/>
        <dbReference type="ChEBI" id="CHEBI:136412"/>
        <dbReference type="ChEBI" id="CHEBI:157695"/>
        <dbReference type="ChEBI" id="CHEBI:167181"/>
        <dbReference type="EC" id="4.2.99.18"/>
    </reaction>
</comment>
<keyword evidence="27" id="KW-1185">Reference proteome</keyword>
<organism evidence="25 27">
    <name type="scientific">Hydrogenibacillus schlegelii</name>
    <name type="common">Bacillus schlegelii</name>
    <dbReference type="NCBI Taxonomy" id="1484"/>
    <lineage>
        <taxon>Bacteria</taxon>
        <taxon>Bacillati</taxon>
        <taxon>Bacillota</taxon>
        <taxon>Bacilli</taxon>
        <taxon>Bacillales</taxon>
        <taxon>Bacillales Family X. Incertae Sedis</taxon>
        <taxon>Hydrogenibacillus</taxon>
    </lineage>
</organism>
<evidence type="ECO:0000256" key="7">
    <source>
        <dbReference type="ARBA" id="ARBA00022634"/>
    </source>
</evidence>
<dbReference type="InterPro" id="IPR004013">
    <property type="entry name" value="PHP_dom"/>
</dbReference>
<keyword evidence="10" id="KW-0235">DNA replication</keyword>
<dbReference type="InterPro" id="IPR002008">
    <property type="entry name" value="DNA_pol_X_beta-like"/>
</dbReference>
<comment type="function">
    <text evidence="20">Repair polymerase that plays a key role in base-excision repair. During this process, the damaged base is excised by specific DNA glycosylases, the DNA backbone is nicked at the abasic site by an apurinic/apyrimidic (AP) endonuclease, and POLB removes 5'-deoxyribose-phosphate from the preincised AP site acting as a 5'-deoxyribose-phosphate lyase (5'-dRP lyase); through its DNA polymerase activity, it adds one nucleotide to the 3' end of the arising single-nucleotide gap. Conducts 'gap-filling' DNA synthesis in a stepwise distributive fashion rather than in a processive fashion as for other DNA polymerases. It is also able to cleave sugar-phosphate bonds 3' to an intact AP site, acting as an AP lyase.</text>
</comment>
<evidence type="ECO:0000256" key="18">
    <source>
        <dbReference type="ARBA" id="ARBA00044632"/>
    </source>
</evidence>
<evidence type="ECO:0000259" key="22">
    <source>
        <dbReference type="SMART" id="SM00278"/>
    </source>
</evidence>
<protein>
    <recommendedName>
        <fullName evidence="5">DNA polymerase beta</fullName>
        <ecNumber evidence="3">2.7.7.7</ecNumber>
        <ecNumber evidence="4">4.2.99.18</ecNumber>
    </recommendedName>
    <alternativeName>
        <fullName evidence="16">5'-deoxyribose-phosphate lyase</fullName>
    </alternativeName>
    <alternativeName>
        <fullName evidence="17">AP lyase</fullName>
    </alternativeName>
</protein>
<dbReference type="Gene3D" id="1.10.150.110">
    <property type="entry name" value="DNA polymerase beta, N-terminal domain-like"/>
    <property type="match status" value="1"/>
</dbReference>
<evidence type="ECO:0000256" key="2">
    <source>
        <dbReference type="ARBA" id="ARBA00004496"/>
    </source>
</evidence>
<dbReference type="GO" id="GO:0003887">
    <property type="term" value="F:DNA-directed DNA polymerase activity"/>
    <property type="evidence" value="ECO:0007669"/>
    <property type="project" value="UniProtKB-KW"/>
</dbReference>
<dbReference type="CDD" id="cd00141">
    <property type="entry name" value="NT_POLXc"/>
    <property type="match status" value="1"/>
</dbReference>
<proteinExistence type="predicted"/>
<dbReference type="InterPro" id="IPR037160">
    <property type="entry name" value="DNA_Pol_thumb_sf"/>
</dbReference>
<keyword evidence="12" id="KW-0832">Ubl conjugation</keyword>
<dbReference type="SMART" id="SM00481">
    <property type="entry name" value="POLIIIAc"/>
    <property type="match status" value="1"/>
</dbReference>
<dbReference type="Proteomes" id="UP000243024">
    <property type="component" value="Unassembled WGS sequence"/>
</dbReference>
<dbReference type="FunFam" id="3.20.20.140:FF:000047">
    <property type="entry name" value="PHP domain-containing protein"/>
    <property type="match status" value="1"/>
</dbReference>
<comment type="caution">
    <text evidence="25">The sequence shown here is derived from an EMBL/GenBank/DDBJ whole genome shotgun (WGS) entry which is preliminary data.</text>
</comment>
<keyword evidence="14" id="KW-0915">Sodium</keyword>
<feature type="domain" description="Helix-hairpin-helix DNA-binding motif class 1" evidence="22">
    <location>
        <begin position="126"/>
        <end position="145"/>
    </location>
</feature>
<dbReference type="EMBL" id="JXBB01000001">
    <property type="protein sequence ID" value="OAR05602.1"/>
    <property type="molecule type" value="Genomic_DNA"/>
</dbReference>
<evidence type="ECO:0000256" key="9">
    <source>
        <dbReference type="ARBA" id="ARBA00022695"/>
    </source>
</evidence>
<evidence type="ECO:0000256" key="10">
    <source>
        <dbReference type="ARBA" id="ARBA00022705"/>
    </source>
</evidence>
<evidence type="ECO:0000256" key="21">
    <source>
        <dbReference type="ARBA" id="ARBA00049244"/>
    </source>
</evidence>
<reference evidence="26 28" key="2">
    <citation type="submission" date="2017-08" db="EMBL/GenBank/DDBJ databases">
        <title>Burning lignite coal seam in the remote Altai Mountains harbors a hydrogen-driven thermophilic microbial community.</title>
        <authorList>
            <person name="Kadnikov V.V."/>
            <person name="Mardanov A.V."/>
            <person name="Ivasenko D."/>
            <person name="Beletsky A.V."/>
            <person name="Karnachuk O.V."/>
            <person name="Ravin N.V."/>
        </authorList>
    </citation>
    <scope>NUCLEOTIDE SEQUENCE [LARGE SCALE GENOMIC DNA]</scope>
    <source>
        <strain evidence="26">AL33</strain>
    </source>
</reference>
<evidence type="ECO:0000256" key="15">
    <source>
        <dbReference type="ARBA" id="ARBA00023204"/>
    </source>
</evidence>
<sequence>MDVTNRFVARILEKIADYSELLGENEFKVRSFRRAAQTIESLDAPVGELMDRGEAIPGVGKGIAAVIREVIETGESELLKALEAKVPKVLIRLLAVPGIGPKTVGRLLRELGIDSEVKLEAAIREQKIRALSGFGAKTERRIAEALRAARDPNPRHPLAEMWPIAREICRRIERLPGVERCEVAGSLRRVMETVKDVDLAVATRVPERVATAIRDAFGPERIEAAGPQKVVFIYDALWPIPVEVRFFRPEAFGAGLLYLTGSKAHNIALRQRARAMELRLSEYGLETEEAEAPGDAGPFPEEADVYTRLGLPWIPPELRDTAEVFHPERLDRIESLIGPEDIQGDLHMHTRASDGGNTIEEMARAARARGYRYIAITDHSASLKVAGGLSPERLLQHVEAVREVEAKLQAEGGEPFYLLAGTEMDILADGSLDYPDAVLERLDFVIASVHTAFRLDRAAMTARILRAIEHPLVDLIAHPTGRMIGRREGYDVDLDAVIGAAVRHGKALELNASLYRLDLPAPALEQAARAGAWIAIDTDAHSVGELEQMSLGVRYARKAYVPRDRVLNALPPEALLAWLARRRGRPIRR</sequence>
<keyword evidence="8" id="KW-0808">Transferase</keyword>
<dbReference type="Pfam" id="PF14791">
    <property type="entry name" value="DNA_pol_B_thumb"/>
    <property type="match status" value="1"/>
</dbReference>
<evidence type="ECO:0000313" key="25">
    <source>
        <dbReference type="EMBL" id="OAR05602.1"/>
    </source>
</evidence>
<evidence type="ECO:0000256" key="19">
    <source>
        <dbReference type="ARBA" id="ARBA00044678"/>
    </source>
</evidence>
<name>A0A179IUE3_HYDSH</name>
<dbReference type="SMART" id="SM00483">
    <property type="entry name" value="POLXc"/>
    <property type="match status" value="1"/>
</dbReference>
<evidence type="ECO:0000256" key="12">
    <source>
        <dbReference type="ARBA" id="ARBA00022843"/>
    </source>
</evidence>
<evidence type="ECO:0000256" key="8">
    <source>
        <dbReference type="ARBA" id="ARBA00022679"/>
    </source>
</evidence>
<evidence type="ECO:0000256" key="4">
    <source>
        <dbReference type="ARBA" id="ARBA00012720"/>
    </source>
</evidence>
<evidence type="ECO:0000256" key="16">
    <source>
        <dbReference type="ARBA" id="ARBA00035717"/>
    </source>
</evidence>
<dbReference type="InterPro" id="IPR050243">
    <property type="entry name" value="PHP_phosphatase"/>
</dbReference>
<comment type="catalytic activity">
    <reaction evidence="19">
        <text>a 5'-end 2'-deoxyribose-2'-deoxyribonucleotide-DNA = (2E,4S)-4-hydroxypenten-2-al-5-phosphate + a 5'-end 5'-phospho-2'-deoxyribonucleoside-DNA + H(+)</text>
        <dbReference type="Rhea" id="RHEA:76255"/>
        <dbReference type="Rhea" id="RHEA-COMP:13180"/>
        <dbReference type="Rhea" id="RHEA-COMP:18657"/>
        <dbReference type="ChEBI" id="CHEBI:15378"/>
        <dbReference type="ChEBI" id="CHEBI:136412"/>
        <dbReference type="ChEBI" id="CHEBI:195194"/>
        <dbReference type="ChEBI" id="CHEBI:195195"/>
    </reaction>
</comment>
<dbReference type="EC" id="2.7.7.7" evidence="3"/>
<dbReference type="PANTHER" id="PTHR36928:SF1">
    <property type="entry name" value="PHOSPHATASE YCDX-RELATED"/>
    <property type="match status" value="1"/>
</dbReference>
<feature type="domain" description="Helix-hairpin-helix DNA-binding motif class 1" evidence="22">
    <location>
        <begin position="51"/>
        <end position="70"/>
    </location>
</feature>
<dbReference type="Gene3D" id="3.30.210.10">
    <property type="entry name" value="DNA polymerase, thumb domain"/>
    <property type="match status" value="1"/>
</dbReference>
<dbReference type="Pfam" id="PF02811">
    <property type="entry name" value="PHP"/>
    <property type="match status" value="1"/>
</dbReference>
<evidence type="ECO:0000256" key="13">
    <source>
        <dbReference type="ARBA" id="ARBA00022932"/>
    </source>
</evidence>
<dbReference type="PIRSF" id="PIRSF005047">
    <property type="entry name" value="UCP005047_YshC"/>
    <property type="match status" value="1"/>
</dbReference>
<keyword evidence="13" id="KW-0239">DNA-directed DNA polymerase</keyword>
<feature type="domain" description="DNA-directed DNA polymerase X" evidence="24">
    <location>
        <begin position="3"/>
        <end position="320"/>
    </location>
</feature>
<dbReference type="InterPro" id="IPR010996">
    <property type="entry name" value="HHH_MUS81"/>
</dbReference>
<dbReference type="CDD" id="cd07436">
    <property type="entry name" value="PHP_PolX"/>
    <property type="match status" value="1"/>
</dbReference>
<dbReference type="NCBIfam" id="NF006375">
    <property type="entry name" value="PRK08609.1"/>
    <property type="match status" value="1"/>
</dbReference>
<dbReference type="InterPro" id="IPR047967">
    <property type="entry name" value="PolX_PHP"/>
</dbReference>
<evidence type="ECO:0000259" key="24">
    <source>
        <dbReference type="SMART" id="SM00483"/>
    </source>
</evidence>
<dbReference type="InterPro" id="IPR003583">
    <property type="entry name" value="Hlx-hairpin-Hlx_DNA-bd_motif"/>
</dbReference>
<dbReference type="Proteomes" id="UP000244180">
    <property type="component" value="Unassembled WGS sequence"/>
</dbReference>
<reference evidence="25 27" key="1">
    <citation type="submission" date="2015-09" db="EMBL/GenBank/DDBJ databases">
        <title>Draft genome sequence of Hydrogenibacillus schlegelii DSM 2000.</title>
        <authorList>
            <person name="Hemp J."/>
        </authorList>
    </citation>
    <scope>NUCLEOTIDE SEQUENCE [LARGE SCALE GENOMIC DNA]</scope>
    <source>
        <strain evidence="25 27">MA 48</strain>
    </source>
</reference>
<dbReference type="InterPro" id="IPR027421">
    <property type="entry name" value="DNA_pol_lamdba_lyase_dom_sf"/>
</dbReference>
<dbReference type="InterPro" id="IPR016195">
    <property type="entry name" value="Pol/histidinol_Pase-like"/>
</dbReference>
<evidence type="ECO:0000256" key="5">
    <source>
        <dbReference type="ARBA" id="ARBA00020020"/>
    </source>
</evidence>
<evidence type="ECO:0000259" key="23">
    <source>
        <dbReference type="SMART" id="SM00481"/>
    </source>
</evidence>
<comment type="catalytic activity">
    <reaction evidence="21">
        <text>DNA(n) + a 2'-deoxyribonucleoside 5'-triphosphate = DNA(n+1) + diphosphate</text>
        <dbReference type="Rhea" id="RHEA:22508"/>
        <dbReference type="Rhea" id="RHEA-COMP:17339"/>
        <dbReference type="Rhea" id="RHEA-COMP:17340"/>
        <dbReference type="ChEBI" id="CHEBI:33019"/>
        <dbReference type="ChEBI" id="CHEBI:61560"/>
        <dbReference type="ChEBI" id="CHEBI:173112"/>
        <dbReference type="EC" id="2.7.7.7"/>
    </reaction>
</comment>
<dbReference type="AlphaFoldDB" id="A0A179IUE3"/>
<dbReference type="RefSeq" id="WP_066197944.1">
    <property type="nucleotide sequence ID" value="NZ_JBDOQL010000152.1"/>
</dbReference>
<comment type="subcellular location">
    <subcellularLocation>
        <location evidence="2">Cytoplasm</location>
    </subcellularLocation>
</comment>
<evidence type="ECO:0000256" key="20">
    <source>
        <dbReference type="ARBA" id="ARBA00045548"/>
    </source>
</evidence>
<dbReference type="GO" id="GO:0140078">
    <property type="term" value="F:class I DNA-(apurinic or apyrimidinic site) endonuclease activity"/>
    <property type="evidence" value="ECO:0007669"/>
    <property type="project" value="UniProtKB-EC"/>
</dbReference>
<dbReference type="InterPro" id="IPR043519">
    <property type="entry name" value="NT_sf"/>
</dbReference>
<dbReference type="InterPro" id="IPR022311">
    <property type="entry name" value="PolX-like"/>
</dbReference>
<dbReference type="GO" id="GO:0042578">
    <property type="term" value="F:phosphoric ester hydrolase activity"/>
    <property type="evidence" value="ECO:0007669"/>
    <property type="project" value="TreeGrafter"/>
</dbReference>
<dbReference type="Gene3D" id="1.10.150.20">
    <property type="entry name" value="5' to 3' exonuclease, C-terminal subdomain"/>
    <property type="match status" value="1"/>
</dbReference>
<evidence type="ECO:0000256" key="17">
    <source>
        <dbReference type="ARBA" id="ARBA00035726"/>
    </source>
</evidence>
<keyword evidence="15" id="KW-0234">DNA repair</keyword>
<dbReference type="GO" id="GO:0006281">
    <property type="term" value="P:DNA repair"/>
    <property type="evidence" value="ECO:0007669"/>
    <property type="project" value="UniProtKB-KW"/>
</dbReference>
<evidence type="ECO:0000256" key="11">
    <source>
        <dbReference type="ARBA" id="ARBA00022763"/>
    </source>
</evidence>
<feature type="domain" description="Helix-hairpin-helix DNA-binding motif class 1" evidence="22">
    <location>
        <begin position="91"/>
        <end position="110"/>
    </location>
</feature>
<keyword evidence="7" id="KW-0237">DNA synthesis</keyword>
<dbReference type="Gene3D" id="3.20.20.140">
    <property type="entry name" value="Metal-dependent hydrolases"/>
    <property type="match status" value="1"/>
</dbReference>
<dbReference type="GO" id="GO:0003677">
    <property type="term" value="F:DNA binding"/>
    <property type="evidence" value="ECO:0007669"/>
    <property type="project" value="InterPro"/>
</dbReference>
<accession>A0A179IUE3</accession>